<dbReference type="Gene3D" id="3.30.70.270">
    <property type="match status" value="1"/>
</dbReference>
<name>A0ABM2Z8I4_GOSHI</name>
<organism evidence="1 2">
    <name type="scientific">Gossypium hirsutum</name>
    <name type="common">Upland cotton</name>
    <name type="synonym">Gossypium mexicanum</name>
    <dbReference type="NCBI Taxonomy" id="3635"/>
    <lineage>
        <taxon>Eukaryota</taxon>
        <taxon>Viridiplantae</taxon>
        <taxon>Streptophyta</taxon>
        <taxon>Embryophyta</taxon>
        <taxon>Tracheophyta</taxon>
        <taxon>Spermatophyta</taxon>
        <taxon>Magnoliopsida</taxon>
        <taxon>eudicotyledons</taxon>
        <taxon>Gunneridae</taxon>
        <taxon>Pentapetalae</taxon>
        <taxon>rosids</taxon>
        <taxon>malvids</taxon>
        <taxon>Malvales</taxon>
        <taxon>Malvaceae</taxon>
        <taxon>Malvoideae</taxon>
        <taxon>Gossypium</taxon>
    </lineage>
</organism>
<evidence type="ECO:0000313" key="1">
    <source>
        <dbReference type="Proteomes" id="UP000818029"/>
    </source>
</evidence>
<sequence>MGNVSGSQRMIKDMVVRSEAQAPARAYAIRAHEDASTPEVITGTFTLNDTTIESDDLNGLPAVISSMLDRSYMRKGYEAYFAYVLDSKVTEKNIELVSVMCEYPDVFPEELSDDILISSRDESEDAKHLRVLLQTLRDNQLFTKFKKCEFWLRDFVKGFLIIVTLLTRLL</sequence>
<dbReference type="SUPFAM" id="SSF56672">
    <property type="entry name" value="DNA/RNA polymerases"/>
    <property type="match status" value="1"/>
</dbReference>
<reference evidence="1" key="1">
    <citation type="journal article" date="2020" name="Nat. Genet.">
        <title>Genomic diversifications of five Gossypium allopolyploid species and their impact on cotton improvement.</title>
        <authorList>
            <person name="Chen Z.J."/>
            <person name="Sreedasyam A."/>
            <person name="Ando A."/>
            <person name="Song Q."/>
            <person name="De Santiago L.M."/>
            <person name="Hulse-Kemp A.M."/>
            <person name="Ding M."/>
            <person name="Ye W."/>
            <person name="Kirkbride R.C."/>
            <person name="Jenkins J."/>
            <person name="Plott C."/>
            <person name="Lovell J."/>
            <person name="Lin Y.M."/>
            <person name="Vaughn R."/>
            <person name="Liu B."/>
            <person name="Simpson S."/>
            <person name="Scheffler B.E."/>
            <person name="Wen L."/>
            <person name="Saski C.A."/>
            <person name="Grover C.E."/>
            <person name="Hu G."/>
            <person name="Conover J.L."/>
            <person name="Carlson J.W."/>
            <person name="Shu S."/>
            <person name="Boston L.B."/>
            <person name="Williams M."/>
            <person name="Peterson D.G."/>
            <person name="McGee K."/>
            <person name="Jones D.C."/>
            <person name="Wendel J.F."/>
            <person name="Stelly D.M."/>
            <person name="Grimwood J."/>
            <person name="Schmutz J."/>
        </authorList>
    </citation>
    <scope>NUCLEOTIDE SEQUENCE [LARGE SCALE GENOMIC DNA]</scope>
    <source>
        <strain evidence="1">cv. TM-1</strain>
    </source>
</reference>
<dbReference type="RefSeq" id="XP_040938035.1">
    <property type="nucleotide sequence ID" value="XM_041082101.1"/>
</dbReference>
<gene>
    <name evidence="2" type="primary">LOC121210029</name>
</gene>
<evidence type="ECO:0000313" key="2">
    <source>
        <dbReference type="RefSeq" id="XP_040938035.1"/>
    </source>
</evidence>
<keyword evidence="1" id="KW-1185">Reference proteome</keyword>
<dbReference type="InterPro" id="IPR043502">
    <property type="entry name" value="DNA/RNA_pol_sf"/>
</dbReference>
<dbReference type="InterPro" id="IPR043128">
    <property type="entry name" value="Rev_trsase/Diguanyl_cyclase"/>
</dbReference>
<accession>A0ABM2Z8I4</accession>
<proteinExistence type="predicted"/>
<reference evidence="2" key="2">
    <citation type="submission" date="2025-08" db="UniProtKB">
        <authorList>
            <consortium name="RefSeq"/>
        </authorList>
    </citation>
    <scope>IDENTIFICATION</scope>
</reference>
<dbReference type="GeneID" id="121210029"/>
<dbReference type="Proteomes" id="UP000818029">
    <property type="component" value="Chromosome A11"/>
</dbReference>
<protein>
    <submittedName>
        <fullName evidence="2">Uncharacterized protein</fullName>
    </submittedName>
</protein>